<comment type="caution">
    <text evidence="2">The sequence shown here is derived from an EMBL/GenBank/DDBJ whole genome shotgun (WGS) entry which is preliminary data.</text>
</comment>
<reference evidence="2" key="2">
    <citation type="journal article" date="2023" name="Science">
        <title>Genomic signatures of disease resistance in endangered staghorn corals.</title>
        <authorList>
            <person name="Vollmer S.V."/>
            <person name="Selwyn J.D."/>
            <person name="Despard B.A."/>
            <person name="Roesel C.L."/>
        </authorList>
    </citation>
    <scope>NUCLEOTIDE SEQUENCE</scope>
    <source>
        <strain evidence="2">K2</strain>
    </source>
</reference>
<dbReference type="AlphaFoldDB" id="A0AAD9QM81"/>
<keyword evidence="1" id="KW-0732">Signal</keyword>
<dbReference type="CDD" id="cd00117">
    <property type="entry name" value="TFP"/>
    <property type="match status" value="1"/>
</dbReference>
<organism evidence="2 3">
    <name type="scientific">Acropora cervicornis</name>
    <name type="common">Staghorn coral</name>
    <dbReference type="NCBI Taxonomy" id="6130"/>
    <lineage>
        <taxon>Eukaryota</taxon>
        <taxon>Metazoa</taxon>
        <taxon>Cnidaria</taxon>
        <taxon>Anthozoa</taxon>
        <taxon>Hexacorallia</taxon>
        <taxon>Scleractinia</taxon>
        <taxon>Astrocoeniina</taxon>
        <taxon>Acroporidae</taxon>
        <taxon>Acropora</taxon>
    </lineage>
</organism>
<evidence type="ECO:0000313" key="3">
    <source>
        <dbReference type="Proteomes" id="UP001249851"/>
    </source>
</evidence>
<feature type="chain" id="PRO_5042025355" evidence="1">
    <location>
        <begin position="23"/>
        <end position="177"/>
    </location>
</feature>
<protein>
    <submittedName>
        <fullName evidence="2">Uncharacterized protein</fullName>
    </submittedName>
</protein>
<dbReference type="Proteomes" id="UP001249851">
    <property type="component" value="Unassembled WGS sequence"/>
</dbReference>
<dbReference type="EMBL" id="JARQWQ010000025">
    <property type="protein sequence ID" value="KAK2563526.1"/>
    <property type="molecule type" value="Genomic_DNA"/>
</dbReference>
<name>A0AAD9QM81_ACRCE</name>
<keyword evidence="3" id="KW-1185">Reference proteome</keyword>
<gene>
    <name evidence="2" type="ORF">P5673_013247</name>
</gene>
<sequence>MEKLFLLALAIGFAGFISVVHPSEHFACYTCSTNSLQMPEECAASYGQKNCSSNTSTCFAAAAELMNGTQIAIKDCYGWQENCSRITACEQGANMTDATFKRCYATCCTTMQCNDMLLVLESTAFLNYSTPHAKTSSTHENRTTEKSTAPTSSAVYNHLSHLLVLFSVLPIAAYSNR</sequence>
<reference evidence="2" key="1">
    <citation type="journal article" date="2023" name="G3 (Bethesda)">
        <title>Whole genome assembly and annotation of the endangered Caribbean coral Acropora cervicornis.</title>
        <authorList>
            <person name="Selwyn J.D."/>
            <person name="Vollmer S.V."/>
        </authorList>
    </citation>
    <scope>NUCLEOTIDE SEQUENCE</scope>
    <source>
        <strain evidence="2">K2</strain>
    </source>
</reference>
<feature type="signal peptide" evidence="1">
    <location>
        <begin position="1"/>
        <end position="22"/>
    </location>
</feature>
<evidence type="ECO:0000256" key="1">
    <source>
        <dbReference type="SAM" id="SignalP"/>
    </source>
</evidence>
<accession>A0AAD9QM81</accession>
<proteinExistence type="predicted"/>
<evidence type="ECO:0000313" key="2">
    <source>
        <dbReference type="EMBL" id="KAK2563526.1"/>
    </source>
</evidence>